<keyword evidence="2" id="KW-1185">Reference proteome</keyword>
<sequence length="58" mass="6726">MSGMIFFVKKNTRILTFENWHFQQQNVNNGAWEYGIGPLFCPQKEISVAIGELSQYDV</sequence>
<evidence type="ECO:0000313" key="2">
    <source>
        <dbReference type="Proteomes" id="UP000070533"/>
    </source>
</evidence>
<gene>
    <name evidence="1" type="ORF">HMPREF3226_01352</name>
</gene>
<dbReference type="Proteomes" id="UP000070533">
    <property type="component" value="Unassembled WGS sequence"/>
</dbReference>
<dbReference type="AlphaFoldDB" id="A0A133Q9G8"/>
<dbReference type="EMBL" id="LRQG01000092">
    <property type="protein sequence ID" value="KXA39516.1"/>
    <property type="molecule type" value="Genomic_DNA"/>
</dbReference>
<comment type="caution">
    <text evidence="1">The sequence shown here is derived from an EMBL/GenBank/DDBJ whole genome shotgun (WGS) entry which is preliminary data.</text>
</comment>
<accession>A0A133Q9G8</accession>
<organism evidence="1 2">
    <name type="scientific">Prevotella corporis</name>
    <dbReference type="NCBI Taxonomy" id="28128"/>
    <lineage>
        <taxon>Bacteria</taxon>
        <taxon>Pseudomonadati</taxon>
        <taxon>Bacteroidota</taxon>
        <taxon>Bacteroidia</taxon>
        <taxon>Bacteroidales</taxon>
        <taxon>Prevotellaceae</taxon>
        <taxon>Prevotella</taxon>
    </lineage>
</organism>
<proteinExistence type="predicted"/>
<reference evidence="2" key="1">
    <citation type="submission" date="2016-01" db="EMBL/GenBank/DDBJ databases">
        <authorList>
            <person name="Mitreva M."/>
            <person name="Pepin K.H."/>
            <person name="Mihindukulasuriya K.A."/>
            <person name="Fulton R."/>
            <person name="Fronick C."/>
            <person name="O'Laughlin M."/>
            <person name="Miner T."/>
            <person name="Herter B."/>
            <person name="Rosa B.A."/>
            <person name="Cordes M."/>
            <person name="Tomlinson C."/>
            <person name="Wollam A."/>
            <person name="Palsikar V.B."/>
            <person name="Mardis E.R."/>
            <person name="Wilson R.K."/>
        </authorList>
    </citation>
    <scope>NUCLEOTIDE SEQUENCE [LARGE SCALE GENOMIC DNA]</scope>
    <source>
        <strain evidence="2">MJR7716</strain>
    </source>
</reference>
<protein>
    <submittedName>
        <fullName evidence="1">Uncharacterized protein</fullName>
    </submittedName>
</protein>
<evidence type="ECO:0000313" key="1">
    <source>
        <dbReference type="EMBL" id="KXA39516.1"/>
    </source>
</evidence>
<name>A0A133Q9G8_9BACT</name>